<gene>
    <name evidence="1" type="ordered locus">FFONT_0047</name>
</gene>
<keyword evidence="2" id="KW-1185">Reference proteome</keyword>
<dbReference type="KEGG" id="ffo:FFONT_0047"/>
<dbReference type="EMBL" id="CP003423">
    <property type="protein sequence ID" value="AFH42042.1"/>
    <property type="molecule type" value="Genomic_DNA"/>
</dbReference>
<reference evidence="2" key="1">
    <citation type="submission" date="2012-03" db="EMBL/GenBank/DDBJ databases">
        <title>Fervidicoccus fontis complete genome analysis confirms its distinct phylogenetic position and predicts its environmental function.</title>
        <authorList>
            <person name="Lebedinsky A.V."/>
            <person name="Mardanov A.V."/>
            <person name="Gumerov V.M."/>
            <person name="Beletsky A.V."/>
            <person name="Kublanov I.V."/>
            <person name="Perevalova A.A."/>
            <person name="Bonch-Osmolovskaya E.A."/>
            <person name="Ravin N.V."/>
            <person name="Skryabin K.G."/>
        </authorList>
    </citation>
    <scope>NUCLEOTIDE SEQUENCE [LARGE SCALE GENOMIC DNA]</scope>
    <source>
        <strain evidence="2">DSM 19380 / VKM B-2539 / Kam940</strain>
    </source>
</reference>
<dbReference type="RefSeq" id="WP_014557191.1">
    <property type="nucleotide sequence ID" value="NC_017461.1"/>
</dbReference>
<protein>
    <submittedName>
        <fullName evidence="1">Uncharacterized protein</fullName>
    </submittedName>
</protein>
<sequence length="88" mass="10047">MHSGYRFSQSASLSEDAGGFVLKREGGVEDEMKRLESRLKRAEKLLGSHKLPMNRIKNIIETSVDWRVCSPDTIRRISKELKEAQSID</sequence>
<dbReference type="AlphaFoldDB" id="H9ZZ85"/>
<name>H9ZZ85_FERFK</name>
<organism evidence="1 2">
    <name type="scientific">Fervidicoccus fontis (strain DSM 19380 / JCM 18336 / VKM B-2539 / Kam940)</name>
    <dbReference type="NCBI Taxonomy" id="1163730"/>
    <lineage>
        <taxon>Archaea</taxon>
        <taxon>Thermoproteota</taxon>
        <taxon>Thermoprotei</taxon>
        <taxon>Fervidicoccales</taxon>
        <taxon>Fervidicoccaceae</taxon>
        <taxon>Fervidicoccus</taxon>
    </lineage>
</organism>
<accession>H9ZZ85</accession>
<proteinExistence type="predicted"/>
<evidence type="ECO:0000313" key="1">
    <source>
        <dbReference type="EMBL" id="AFH42042.1"/>
    </source>
</evidence>
<dbReference type="InParanoid" id="H9ZZ85"/>
<dbReference type="HOGENOM" id="CLU_2461634_0_0_2"/>
<evidence type="ECO:0000313" key="2">
    <source>
        <dbReference type="Proteomes" id="UP000007391"/>
    </source>
</evidence>
<dbReference type="Proteomes" id="UP000007391">
    <property type="component" value="Chromosome"/>
</dbReference>
<reference evidence="1 2" key="2">
    <citation type="journal article" date="2014" name="Extremophiles">
        <title>Analysis of the complete genome of Fervidococcus fontis confirms the distinct phylogenetic position of the order Fervidicoccales and suggests its environmental function.</title>
        <authorList>
            <person name="Lebedinsky A.V."/>
            <person name="Mardanov A.V."/>
            <person name="Kublanov I.V."/>
            <person name="Gumerov V.M."/>
            <person name="Beletsky A.V."/>
            <person name="Perevalova A.A."/>
            <person name="Bidzhieva S.Kh."/>
            <person name="Bonch-Osmolovskaya E.A."/>
            <person name="Skryabin K.G."/>
            <person name="Ravin N.V."/>
        </authorList>
    </citation>
    <scope>NUCLEOTIDE SEQUENCE [LARGE SCALE GENOMIC DNA]</scope>
    <source>
        <strain evidence="2">DSM 19380 / VKM B-2539 / Kam940</strain>
    </source>
</reference>
<dbReference type="STRING" id="1163730.FFONT_0047"/>
<dbReference type="GeneID" id="12449108"/>